<reference evidence="2 3" key="1">
    <citation type="submission" date="2024-03" db="EMBL/GenBank/DDBJ databases">
        <title>Draft genome sequence of Pseudonocardia carboxydivorans JCM 14827.</title>
        <authorList>
            <person name="Duangmal K."/>
        </authorList>
    </citation>
    <scope>NUCLEOTIDE SEQUENCE [LARGE SCALE GENOMIC DNA]</scope>
    <source>
        <strain evidence="2 3">JCM 14827</strain>
    </source>
</reference>
<organism evidence="2 3">
    <name type="scientific">Pseudonocardia alni subsp. carboxydivorans</name>
    <dbReference type="NCBI Taxonomy" id="415010"/>
    <lineage>
        <taxon>Bacteria</taxon>
        <taxon>Bacillati</taxon>
        <taxon>Actinomycetota</taxon>
        <taxon>Actinomycetes</taxon>
        <taxon>Pseudonocardiales</taxon>
        <taxon>Pseudonocardiaceae</taxon>
        <taxon>Pseudonocardia</taxon>
    </lineage>
</organism>
<protein>
    <submittedName>
        <fullName evidence="2">Translation initiation factor IF-2</fullName>
    </submittedName>
</protein>
<dbReference type="RefSeq" id="WP_346108627.1">
    <property type="nucleotide sequence ID" value="NZ_BAAAOD010000098.1"/>
</dbReference>
<gene>
    <name evidence="2" type="ORF">WG925_27385</name>
</gene>
<proteinExistence type="predicted"/>
<sequence>MANRGKAKTDRRVRDRVAELAAARDRLDADEAERRRREDDAFKQYAYADADADRVVAERDAALAELAAQRERVSEAAATRLDEIEQRRGEILAELNRSGRKADDLAAMFGIAVKRVRSLLRQGRPPAGAAGPATAPQARAAEDGATPTATAAESTVALATVPAAQGPEREIG</sequence>
<dbReference type="GO" id="GO:0003743">
    <property type="term" value="F:translation initiation factor activity"/>
    <property type="evidence" value="ECO:0007669"/>
    <property type="project" value="UniProtKB-KW"/>
</dbReference>
<keyword evidence="2" id="KW-0396">Initiation factor</keyword>
<evidence type="ECO:0000313" key="2">
    <source>
        <dbReference type="EMBL" id="MEK6467477.1"/>
    </source>
</evidence>
<dbReference type="EMBL" id="JBBPIX010000030">
    <property type="protein sequence ID" value="MEK6467477.1"/>
    <property type="molecule type" value="Genomic_DNA"/>
</dbReference>
<evidence type="ECO:0000256" key="1">
    <source>
        <dbReference type="SAM" id="MobiDB-lite"/>
    </source>
</evidence>
<evidence type="ECO:0000313" key="3">
    <source>
        <dbReference type="Proteomes" id="UP001367513"/>
    </source>
</evidence>
<keyword evidence="2" id="KW-0648">Protein biosynthesis</keyword>
<feature type="compositionally biased region" description="Low complexity" evidence="1">
    <location>
        <begin position="123"/>
        <end position="139"/>
    </location>
</feature>
<comment type="caution">
    <text evidence="2">The sequence shown here is derived from an EMBL/GenBank/DDBJ whole genome shotgun (WGS) entry which is preliminary data.</text>
</comment>
<dbReference type="Proteomes" id="UP001367513">
    <property type="component" value="Unassembled WGS sequence"/>
</dbReference>
<feature type="region of interest" description="Disordered" evidence="1">
    <location>
        <begin position="123"/>
        <end position="172"/>
    </location>
</feature>
<keyword evidence="3" id="KW-1185">Reference proteome</keyword>
<name>A0ABU9APJ0_PSEA5</name>
<accession>A0ABU9APJ0</accession>